<comment type="caution">
    <text evidence="2">The sequence shown here is derived from an EMBL/GenBank/DDBJ whole genome shotgun (WGS) entry which is preliminary data.</text>
</comment>
<protein>
    <submittedName>
        <fullName evidence="2">Uncharacterized protein</fullName>
    </submittedName>
</protein>
<organism evidence="2 3">
    <name type="scientific">Actinocrispum wychmicini</name>
    <dbReference type="NCBI Taxonomy" id="1213861"/>
    <lineage>
        <taxon>Bacteria</taxon>
        <taxon>Bacillati</taxon>
        <taxon>Actinomycetota</taxon>
        <taxon>Actinomycetes</taxon>
        <taxon>Pseudonocardiales</taxon>
        <taxon>Pseudonocardiaceae</taxon>
        <taxon>Actinocrispum</taxon>
    </lineage>
</organism>
<sequence length="124" mass="12607">MATTWESFAACIEARGTEVGQVVRDIAGKAFNDATDKAMAFCEALVDWWDRLDPRVKRVVGGAAAIGLAAGGTLAGLIAKVIITESSVALLAEAGAEVALGLVVIAASFALGAFVTMAHACVLA</sequence>
<evidence type="ECO:0000313" key="2">
    <source>
        <dbReference type="EMBL" id="TCO62917.1"/>
    </source>
</evidence>
<proteinExistence type="predicted"/>
<keyword evidence="1" id="KW-0472">Membrane</keyword>
<reference evidence="2 3" key="1">
    <citation type="submission" date="2019-03" db="EMBL/GenBank/DDBJ databases">
        <title>Genomic Encyclopedia of Type Strains, Phase IV (KMG-IV): sequencing the most valuable type-strain genomes for metagenomic binning, comparative biology and taxonomic classification.</title>
        <authorList>
            <person name="Goeker M."/>
        </authorList>
    </citation>
    <scope>NUCLEOTIDE SEQUENCE [LARGE SCALE GENOMIC DNA]</scope>
    <source>
        <strain evidence="2 3">DSM 45934</strain>
    </source>
</reference>
<dbReference type="RefSeq" id="WP_132115033.1">
    <property type="nucleotide sequence ID" value="NZ_SLWS01000002.1"/>
</dbReference>
<keyword evidence="1" id="KW-0812">Transmembrane</keyword>
<keyword evidence="3" id="KW-1185">Reference proteome</keyword>
<evidence type="ECO:0000313" key="3">
    <source>
        <dbReference type="Proteomes" id="UP000295680"/>
    </source>
</evidence>
<evidence type="ECO:0000256" key="1">
    <source>
        <dbReference type="SAM" id="Phobius"/>
    </source>
</evidence>
<accession>A0A4R2JUN5</accession>
<dbReference type="AlphaFoldDB" id="A0A4R2JUN5"/>
<dbReference type="EMBL" id="SLWS01000002">
    <property type="protein sequence ID" value="TCO62917.1"/>
    <property type="molecule type" value="Genomic_DNA"/>
</dbReference>
<feature type="transmembrane region" description="Helical" evidence="1">
    <location>
        <begin position="59"/>
        <end position="79"/>
    </location>
</feature>
<feature type="transmembrane region" description="Helical" evidence="1">
    <location>
        <begin position="99"/>
        <end position="123"/>
    </location>
</feature>
<gene>
    <name evidence="2" type="ORF">EV192_1021057</name>
</gene>
<dbReference type="Proteomes" id="UP000295680">
    <property type="component" value="Unassembled WGS sequence"/>
</dbReference>
<keyword evidence="1" id="KW-1133">Transmembrane helix</keyword>
<name>A0A4R2JUN5_9PSEU</name>